<proteinExistence type="predicted"/>
<comment type="caution">
    <text evidence="4">The sequence shown here is derived from an EMBL/GenBank/DDBJ whole genome shotgun (WGS) entry which is preliminary data.</text>
</comment>
<dbReference type="AlphaFoldDB" id="A0A833FEP6"/>
<dbReference type="GO" id="GO:0000156">
    <property type="term" value="F:phosphorelay response regulator activity"/>
    <property type="evidence" value="ECO:0007669"/>
    <property type="project" value="InterPro"/>
</dbReference>
<keyword evidence="1" id="KW-0597">Phosphoprotein</keyword>
<protein>
    <submittedName>
        <fullName evidence="4">Response regulator</fullName>
    </submittedName>
</protein>
<evidence type="ECO:0000313" key="5">
    <source>
        <dbReference type="Proteomes" id="UP000434554"/>
    </source>
</evidence>
<dbReference type="InterPro" id="IPR011006">
    <property type="entry name" value="CheY-like_superfamily"/>
</dbReference>
<accession>A0A833FEP6</accession>
<dbReference type="SMART" id="SM00448">
    <property type="entry name" value="REC"/>
    <property type="match status" value="1"/>
</dbReference>
<dbReference type="PROSITE" id="PS50930">
    <property type="entry name" value="HTH_LYTTR"/>
    <property type="match status" value="1"/>
</dbReference>
<sequence length="315" mass="34334">MIRTLLIDDEAPARDELRYLLTTNHSDVIDIIGEADNATAAISLITREKPALIFLDIHMRGLSGLELAQVIHDISPDSKIIFATAYDEYALKAFELQALDYVVKPIEDDRLAKAVQHVQKLVGDTGHTQALGTGTGVAASTVTSNNTTANNATFNNTSSNNAASVAAAEVKNTPETISVTGAKATDSNDQSIKPVIRTNKLAVDDGAHIMLIDSINYITGESGRLDVHTDAGKYGSNKTLTELQERLKGTSLFRVHRSYIVNLNKVQEVIPWFKGTYWFRLPQQTAKGQELVAIPVSKAQVKLIKELLGIIQQMP</sequence>
<evidence type="ECO:0000259" key="3">
    <source>
        <dbReference type="PROSITE" id="PS50930"/>
    </source>
</evidence>
<dbReference type="SUPFAM" id="SSF52172">
    <property type="entry name" value="CheY-like"/>
    <property type="match status" value="1"/>
</dbReference>
<evidence type="ECO:0000313" key="4">
    <source>
        <dbReference type="EMBL" id="KAB1477228.1"/>
    </source>
</evidence>
<dbReference type="GeneID" id="83055569"/>
<dbReference type="GO" id="GO:0003677">
    <property type="term" value="F:DNA binding"/>
    <property type="evidence" value="ECO:0007669"/>
    <property type="project" value="InterPro"/>
</dbReference>
<dbReference type="PANTHER" id="PTHR37299">
    <property type="entry name" value="TRANSCRIPTIONAL REGULATOR-RELATED"/>
    <property type="match status" value="1"/>
</dbReference>
<reference evidence="4 5" key="1">
    <citation type="submission" date="2019-09" db="EMBL/GenBank/DDBJ databases">
        <title>Draft genome sequence of 3 type strains from the CCUG.</title>
        <authorList>
            <person name="Pineiro-Iglesias B."/>
            <person name="Tunovic T."/>
            <person name="Unosson C."/>
            <person name="Inganas E."/>
            <person name="Ohlen M."/>
            <person name="Cardew S."/>
            <person name="Jensie-Markopoulos S."/>
            <person name="Salva-Serra F."/>
            <person name="Jaen-Luchoro D."/>
            <person name="Karlsson R."/>
            <person name="Svensson-Stadler L."/>
            <person name="Chun J."/>
            <person name="Moore E."/>
        </authorList>
    </citation>
    <scope>NUCLEOTIDE SEQUENCE [LARGE SCALE GENOMIC DNA]</scope>
    <source>
        <strain evidence="4 5">CCUG 65427</strain>
    </source>
</reference>
<dbReference type="InterPro" id="IPR046947">
    <property type="entry name" value="LytR-like"/>
</dbReference>
<dbReference type="SMART" id="SM00850">
    <property type="entry name" value="LytTR"/>
    <property type="match status" value="1"/>
</dbReference>
<dbReference type="Pfam" id="PF00072">
    <property type="entry name" value="Response_reg"/>
    <property type="match status" value="1"/>
</dbReference>
<dbReference type="Gene3D" id="3.40.50.2300">
    <property type="match status" value="1"/>
</dbReference>
<dbReference type="RefSeq" id="WP_127008261.1">
    <property type="nucleotide sequence ID" value="NZ_RQUZ01000010.1"/>
</dbReference>
<organism evidence="4 5">
    <name type="scientific">Veillonella seminalis</name>
    <dbReference type="NCBI Taxonomy" id="1502943"/>
    <lineage>
        <taxon>Bacteria</taxon>
        <taxon>Bacillati</taxon>
        <taxon>Bacillota</taxon>
        <taxon>Negativicutes</taxon>
        <taxon>Veillonellales</taxon>
        <taxon>Veillonellaceae</taxon>
        <taxon>Veillonella</taxon>
    </lineage>
</organism>
<evidence type="ECO:0000256" key="1">
    <source>
        <dbReference type="PROSITE-ProRule" id="PRU00169"/>
    </source>
</evidence>
<dbReference type="InterPro" id="IPR001789">
    <property type="entry name" value="Sig_transdc_resp-reg_receiver"/>
</dbReference>
<dbReference type="Proteomes" id="UP000434554">
    <property type="component" value="Unassembled WGS sequence"/>
</dbReference>
<name>A0A833FEP6_9FIRM</name>
<feature type="modified residue" description="4-aspartylphosphate" evidence="1">
    <location>
        <position position="56"/>
    </location>
</feature>
<feature type="domain" description="Response regulatory" evidence="2">
    <location>
        <begin position="3"/>
        <end position="119"/>
    </location>
</feature>
<dbReference type="Pfam" id="PF04397">
    <property type="entry name" value="LytTR"/>
    <property type="match status" value="1"/>
</dbReference>
<dbReference type="PROSITE" id="PS50110">
    <property type="entry name" value="RESPONSE_REGULATORY"/>
    <property type="match status" value="1"/>
</dbReference>
<dbReference type="Gene3D" id="2.40.50.1020">
    <property type="entry name" value="LytTr DNA-binding domain"/>
    <property type="match status" value="1"/>
</dbReference>
<dbReference type="EMBL" id="WBKH01000010">
    <property type="protein sequence ID" value="KAB1477228.1"/>
    <property type="molecule type" value="Genomic_DNA"/>
</dbReference>
<feature type="domain" description="HTH LytTR-type" evidence="3">
    <location>
        <begin position="199"/>
        <end position="310"/>
    </location>
</feature>
<dbReference type="InterPro" id="IPR007492">
    <property type="entry name" value="LytTR_DNA-bd_dom"/>
</dbReference>
<gene>
    <name evidence="4" type="ORF">F8R14_09550</name>
</gene>
<evidence type="ECO:0000259" key="2">
    <source>
        <dbReference type="PROSITE" id="PS50110"/>
    </source>
</evidence>
<dbReference type="PANTHER" id="PTHR37299:SF1">
    <property type="entry name" value="STAGE 0 SPORULATION PROTEIN A HOMOLOG"/>
    <property type="match status" value="1"/>
</dbReference>